<accession>A0A806X3Q7</accession>
<gene>
    <name evidence="2" type="ORF">AO703_08105</name>
</gene>
<evidence type="ECO:0000256" key="1">
    <source>
        <dbReference type="ARBA" id="ARBA00023115"/>
    </source>
</evidence>
<dbReference type="PANTHER" id="PTHR43317:SF1">
    <property type="entry name" value="THERMOSPERMINE SYNTHASE ACAULIS5"/>
    <property type="match status" value="1"/>
</dbReference>
<sequence>MDTQTDALLKSLSGIYREEKVLYRTEDAWGEITVGGYRQFRILRFDDLFEQSKVNLRSPQVPVHQYTWAMLMAACWCEPSSALVLGLGGGGLVRALHAMHCSMPVDVVELRPAVIRIAREWFTLPETDAIRYFPEDAVSFLARETGRRYPLVFADLYLAWEMDPIQGTEAFLAHCRAQLCDGGWLVINYLTIPARDSKLYQALYRVFSEVLFCVTTGGNVVIYATCRGRNIEELRQRVALKYNDDAHVRILIKRLDRL</sequence>
<dbReference type="PANTHER" id="PTHR43317">
    <property type="entry name" value="THERMOSPERMINE SYNTHASE ACAULIS5"/>
    <property type="match status" value="1"/>
</dbReference>
<reference evidence="3" key="1">
    <citation type="submission" date="2015-10" db="EMBL/GenBank/DDBJ databases">
        <title>Complete Genome Sequencing of Klebsiella sp. strain G5.</title>
        <authorList>
            <person name="Chan K.-G."/>
            <person name="Chen J.-W."/>
        </authorList>
    </citation>
    <scope>NUCLEOTIDE SEQUENCE [LARGE SCALE GENOMIC DNA]</scope>
    <source>
        <strain evidence="3">G5</strain>
    </source>
</reference>
<dbReference type="KEGG" id="kle:AO703_08105"/>
<dbReference type="AlphaFoldDB" id="A0A806X3Q7"/>
<dbReference type="OrthoDB" id="9761985at2"/>
<dbReference type="EMBL" id="CP012871">
    <property type="protein sequence ID" value="ALR76260.1"/>
    <property type="molecule type" value="Genomic_DNA"/>
</dbReference>
<dbReference type="SUPFAM" id="SSF53335">
    <property type="entry name" value="S-adenosyl-L-methionine-dependent methyltransferases"/>
    <property type="match status" value="1"/>
</dbReference>
<dbReference type="CDD" id="cd02440">
    <property type="entry name" value="AdoMet_MTases"/>
    <property type="match status" value="1"/>
</dbReference>
<dbReference type="GO" id="GO:0006596">
    <property type="term" value="P:polyamine biosynthetic process"/>
    <property type="evidence" value="ECO:0007669"/>
    <property type="project" value="UniProtKB-KW"/>
</dbReference>
<evidence type="ECO:0000313" key="3">
    <source>
        <dbReference type="Proteomes" id="UP000069162"/>
    </source>
</evidence>
<evidence type="ECO:0000313" key="2">
    <source>
        <dbReference type="EMBL" id="ALR76260.1"/>
    </source>
</evidence>
<protein>
    <submittedName>
        <fullName evidence="2">Spermidine synthase</fullName>
    </submittedName>
</protein>
<dbReference type="RefSeq" id="WP_062740811.1">
    <property type="nucleotide sequence ID" value="NZ_CP012871.1"/>
</dbReference>
<keyword evidence="1" id="KW-0620">Polyamine biosynthesis</keyword>
<dbReference type="InterPro" id="IPR029063">
    <property type="entry name" value="SAM-dependent_MTases_sf"/>
</dbReference>
<dbReference type="Proteomes" id="UP000069162">
    <property type="component" value="Chromosome"/>
</dbReference>
<proteinExistence type="predicted"/>
<organism evidence="2 3">
    <name type="scientific">[Enterobacter] lignolyticus</name>
    <dbReference type="NCBI Taxonomy" id="1334193"/>
    <lineage>
        <taxon>Bacteria</taxon>
        <taxon>Pseudomonadati</taxon>
        <taxon>Pseudomonadota</taxon>
        <taxon>Gammaproteobacteria</taxon>
        <taxon>Enterobacterales</taxon>
        <taxon>Enterobacteriaceae</taxon>
        <taxon>Pluralibacter</taxon>
    </lineage>
</organism>
<dbReference type="Gene3D" id="3.40.50.150">
    <property type="entry name" value="Vaccinia Virus protein VP39"/>
    <property type="match status" value="1"/>
</dbReference>
<name>A0A806X3Q7_9ENTR</name>